<dbReference type="AlphaFoldDB" id="A0A562BUF2"/>
<keyword evidence="3" id="KW-1185">Reference proteome</keyword>
<dbReference type="InterPro" id="IPR005064">
    <property type="entry name" value="BUG"/>
</dbReference>
<keyword evidence="2" id="KW-0675">Receptor</keyword>
<dbReference type="CDD" id="cd13578">
    <property type="entry name" value="PBP2_Bug27"/>
    <property type="match status" value="1"/>
</dbReference>
<dbReference type="Pfam" id="PF03401">
    <property type="entry name" value="TctC"/>
    <property type="match status" value="1"/>
</dbReference>
<reference evidence="2 3" key="1">
    <citation type="submission" date="2019-07" db="EMBL/GenBank/DDBJ databases">
        <title>Genome sequencing of lignin-degrading bacterial isolates.</title>
        <authorList>
            <person name="Gladden J."/>
        </authorList>
    </citation>
    <scope>NUCLEOTIDE SEQUENCE [LARGE SCALE GENOMIC DNA]</scope>
    <source>
        <strain evidence="2 3">J11</strain>
    </source>
</reference>
<dbReference type="PROSITE" id="PS51318">
    <property type="entry name" value="TAT"/>
    <property type="match status" value="1"/>
</dbReference>
<sequence>METSTRRRQVLALPVAAGAVALASPWRAYASDYPSKPIRMVVPFPAGGPTDIVARPFAQALGEGLKQSVVVDNRGGAGGSIGAGMVATAPPDGYTLLMGTVGTSAINASLYKNLSYHPVKDFTPITTVATAPVAIVVHPGAGIASLSDLVAKAKALPNGINFGSAGNGTPGHLAGAMFCASAHIQLMHVPYKGSAPAITELLGGQIPLMFDPLQSVLPHIQSGKLKVLAITSRQRASVLPEVRTVAESGYPDFEATAWWALFAPAGLSPAIAQRLRAESERIVRGAEFERRLASLGLQTMQVPLAGFQQSEAAKWGAAVRATGLSIE</sequence>
<dbReference type="PANTHER" id="PTHR42928">
    <property type="entry name" value="TRICARBOXYLATE-BINDING PROTEIN"/>
    <property type="match status" value="1"/>
</dbReference>
<dbReference type="SUPFAM" id="SSF53850">
    <property type="entry name" value="Periplasmic binding protein-like II"/>
    <property type="match status" value="1"/>
</dbReference>
<gene>
    <name evidence="2" type="ORF">L602_001000000130</name>
</gene>
<dbReference type="Proteomes" id="UP000318141">
    <property type="component" value="Unassembled WGS sequence"/>
</dbReference>
<dbReference type="InterPro" id="IPR006311">
    <property type="entry name" value="TAT_signal"/>
</dbReference>
<evidence type="ECO:0000256" key="1">
    <source>
        <dbReference type="ARBA" id="ARBA00006987"/>
    </source>
</evidence>
<dbReference type="PIRSF" id="PIRSF017082">
    <property type="entry name" value="YflP"/>
    <property type="match status" value="1"/>
</dbReference>
<organism evidence="2 3">
    <name type="scientific">Cupriavidus gilardii J11</name>
    <dbReference type="NCBI Taxonomy" id="936133"/>
    <lineage>
        <taxon>Bacteria</taxon>
        <taxon>Pseudomonadati</taxon>
        <taxon>Pseudomonadota</taxon>
        <taxon>Betaproteobacteria</taxon>
        <taxon>Burkholderiales</taxon>
        <taxon>Burkholderiaceae</taxon>
        <taxon>Cupriavidus</taxon>
    </lineage>
</organism>
<dbReference type="InterPro" id="IPR042100">
    <property type="entry name" value="Bug_dom1"/>
</dbReference>
<accession>A0A562BUF2</accession>
<protein>
    <submittedName>
        <fullName evidence="2">Tripartite-type tricarboxylate transporter receptor subunit TctC</fullName>
    </submittedName>
</protein>
<comment type="caution">
    <text evidence="2">The sequence shown here is derived from an EMBL/GenBank/DDBJ whole genome shotgun (WGS) entry which is preliminary data.</text>
</comment>
<evidence type="ECO:0000313" key="3">
    <source>
        <dbReference type="Proteomes" id="UP000318141"/>
    </source>
</evidence>
<name>A0A562BUF2_9BURK</name>
<dbReference type="EMBL" id="VLJN01000002">
    <property type="protein sequence ID" value="TWG88814.1"/>
    <property type="molecule type" value="Genomic_DNA"/>
</dbReference>
<dbReference type="OrthoDB" id="8678477at2"/>
<dbReference type="Gene3D" id="3.40.190.10">
    <property type="entry name" value="Periplasmic binding protein-like II"/>
    <property type="match status" value="1"/>
</dbReference>
<evidence type="ECO:0000313" key="2">
    <source>
        <dbReference type="EMBL" id="TWG88814.1"/>
    </source>
</evidence>
<proteinExistence type="inferred from homology"/>
<comment type="similarity">
    <text evidence="1">Belongs to the UPF0065 (bug) family.</text>
</comment>
<dbReference type="PANTHER" id="PTHR42928:SF5">
    <property type="entry name" value="BLR1237 PROTEIN"/>
    <property type="match status" value="1"/>
</dbReference>
<dbReference type="Gene3D" id="3.40.190.150">
    <property type="entry name" value="Bordetella uptake gene, domain 1"/>
    <property type="match status" value="1"/>
</dbReference>